<dbReference type="GO" id="GO:0005524">
    <property type="term" value="F:ATP binding"/>
    <property type="evidence" value="ECO:0007669"/>
    <property type="project" value="UniProtKB-UniRule"/>
</dbReference>
<comment type="catalytic activity">
    <reaction evidence="11">
        <text>L-seryl-[protein] + ATP = O-phospho-L-seryl-[protein] + ADP + H(+)</text>
        <dbReference type="Rhea" id="RHEA:17989"/>
        <dbReference type="Rhea" id="RHEA-COMP:9863"/>
        <dbReference type="Rhea" id="RHEA-COMP:11604"/>
        <dbReference type="ChEBI" id="CHEBI:15378"/>
        <dbReference type="ChEBI" id="CHEBI:29999"/>
        <dbReference type="ChEBI" id="CHEBI:30616"/>
        <dbReference type="ChEBI" id="CHEBI:83421"/>
        <dbReference type="ChEBI" id="CHEBI:456216"/>
        <dbReference type="EC" id="2.7.11.22"/>
    </reaction>
</comment>
<name>A0A8T0AWI2_SILME</name>
<dbReference type="AlphaFoldDB" id="A0A8T0AWI2"/>
<comment type="catalytic activity">
    <reaction evidence="8">
        <text>L-threonyl-[protein] + ATP = O-phospho-L-threonyl-[protein] + ADP + H(+)</text>
        <dbReference type="Rhea" id="RHEA:46608"/>
        <dbReference type="Rhea" id="RHEA-COMP:11060"/>
        <dbReference type="Rhea" id="RHEA-COMP:11605"/>
        <dbReference type="ChEBI" id="CHEBI:15378"/>
        <dbReference type="ChEBI" id="CHEBI:30013"/>
        <dbReference type="ChEBI" id="CHEBI:30616"/>
        <dbReference type="ChEBI" id="CHEBI:61977"/>
        <dbReference type="ChEBI" id="CHEBI:456216"/>
        <dbReference type="EC" id="2.7.11.24"/>
    </reaction>
</comment>
<organism evidence="15 16">
    <name type="scientific">Silurus meridionalis</name>
    <name type="common">Southern catfish</name>
    <name type="synonym">Silurus soldatovi meridionalis</name>
    <dbReference type="NCBI Taxonomy" id="175797"/>
    <lineage>
        <taxon>Eukaryota</taxon>
        <taxon>Metazoa</taxon>
        <taxon>Chordata</taxon>
        <taxon>Craniata</taxon>
        <taxon>Vertebrata</taxon>
        <taxon>Euteleostomi</taxon>
        <taxon>Actinopterygii</taxon>
        <taxon>Neopterygii</taxon>
        <taxon>Teleostei</taxon>
        <taxon>Ostariophysi</taxon>
        <taxon>Siluriformes</taxon>
        <taxon>Siluridae</taxon>
        <taxon>Silurus</taxon>
    </lineage>
</organism>
<comment type="catalytic activity">
    <reaction evidence="9">
        <text>L-threonyl-[protein] + ATP = O-phospho-L-threonyl-[protein] + ADP + H(+)</text>
        <dbReference type="Rhea" id="RHEA:46608"/>
        <dbReference type="Rhea" id="RHEA-COMP:11060"/>
        <dbReference type="Rhea" id="RHEA-COMP:11605"/>
        <dbReference type="ChEBI" id="CHEBI:15378"/>
        <dbReference type="ChEBI" id="CHEBI:30013"/>
        <dbReference type="ChEBI" id="CHEBI:30616"/>
        <dbReference type="ChEBI" id="CHEBI:61977"/>
        <dbReference type="ChEBI" id="CHEBI:456216"/>
        <dbReference type="EC" id="2.7.11.22"/>
    </reaction>
</comment>
<protein>
    <recommendedName>
        <fullName evidence="14">Protein kinase domain-containing protein</fullName>
    </recommendedName>
</protein>
<evidence type="ECO:0000259" key="14">
    <source>
        <dbReference type="PROSITE" id="PS50011"/>
    </source>
</evidence>
<dbReference type="SMART" id="SM00220">
    <property type="entry name" value="S_TKc"/>
    <property type="match status" value="1"/>
</dbReference>
<dbReference type="GO" id="GO:0004707">
    <property type="term" value="F:MAP kinase activity"/>
    <property type="evidence" value="ECO:0007669"/>
    <property type="project" value="UniProtKB-EC"/>
</dbReference>
<dbReference type="Proteomes" id="UP000606274">
    <property type="component" value="Unassembled WGS sequence"/>
</dbReference>
<feature type="domain" description="Protein kinase" evidence="14">
    <location>
        <begin position="168"/>
        <end position="454"/>
    </location>
</feature>
<evidence type="ECO:0000256" key="8">
    <source>
        <dbReference type="ARBA" id="ARBA00047592"/>
    </source>
</evidence>
<evidence type="ECO:0000313" key="16">
    <source>
        <dbReference type="Proteomes" id="UP000606274"/>
    </source>
</evidence>
<dbReference type="FunFam" id="3.30.200.20:FF:000124">
    <property type="entry name" value="Cyclin-dependent kinase 4"/>
    <property type="match status" value="1"/>
</dbReference>
<dbReference type="GO" id="GO:0000307">
    <property type="term" value="C:cyclin-dependent protein kinase holoenzyme complex"/>
    <property type="evidence" value="ECO:0007669"/>
    <property type="project" value="TreeGrafter"/>
</dbReference>
<keyword evidence="5 12" id="KW-0547">Nucleotide-binding</keyword>
<dbReference type="PROSITE" id="PS00107">
    <property type="entry name" value="PROTEIN_KINASE_ATP"/>
    <property type="match status" value="1"/>
</dbReference>
<gene>
    <name evidence="15" type="ORF">HF521_004365</name>
</gene>
<evidence type="ECO:0000256" key="7">
    <source>
        <dbReference type="ARBA" id="ARBA00022840"/>
    </source>
</evidence>
<dbReference type="GO" id="GO:0010468">
    <property type="term" value="P:regulation of gene expression"/>
    <property type="evidence" value="ECO:0007669"/>
    <property type="project" value="TreeGrafter"/>
</dbReference>
<dbReference type="PANTHER" id="PTHR24056">
    <property type="entry name" value="CELL DIVISION PROTEIN KINASE"/>
    <property type="match status" value="1"/>
</dbReference>
<evidence type="ECO:0000256" key="11">
    <source>
        <dbReference type="ARBA" id="ARBA00048367"/>
    </source>
</evidence>
<proteinExistence type="inferred from homology"/>
<dbReference type="EMBL" id="JABFDY010000014">
    <property type="protein sequence ID" value="KAF7697855.1"/>
    <property type="molecule type" value="Genomic_DNA"/>
</dbReference>
<evidence type="ECO:0000313" key="15">
    <source>
        <dbReference type="EMBL" id="KAF7697855.1"/>
    </source>
</evidence>
<evidence type="ECO:0000256" key="9">
    <source>
        <dbReference type="ARBA" id="ARBA00047811"/>
    </source>
</evidence>
<keyword evidence="4" id="KW-0808">Transferase</keyword>
<reference evidence="15" key="1">
    <citation type="submission" date="2020-08" db="EMBL/GenBank/DDBJ databases">
        <title>Chromosome-level assembly of Southern catfish (Silurus meridionalis) provides insights into visual adaptation to the nocturnal and benthic lifestyles.</title>
        <authorList>
            <person name="Zhang Y."/>
            <person name="Wang D."/>
            <person name="Peng Z."/>
        </authorList>
    </citation>
    <scope>NUCLEOTIDE SEQUENCE</scope>
    <source>
        <strain evidence="15">SWU-2019-XX</strain>
        <tissue evidence="15">Muscle</tissue>
    </source>
</reference>
<dbReference type="Pfam" id="PF00069">
    <property type="entry name" value="Pkinase"/>
    <property type="match status" value="1"/>
</dbReference>
<evidence type="ECO:0000256" key="6">
    <source>
        <dbReference type="ARBA" id="ARBA00022777"/>
    </source>
</evidence>
<evidence type="ECO:0000256" key="12">
    <source>
        <dbReference type="PROSITE-ProRule" id="PRU10141"/>
    </source>
</evidence>
<evidence type="ECO:0000256" key="1">
    <source>
        <dbReference type="ARBA" id="ARBA00006485"/>
    </source>
</evidence>
<feature type="binding site" evidence="12">
    <location>
        <position position="199"/>
    </location>
    <ligand>
        <name>ATP</name>
        <dbReference type="ChEBI" id="CHEBI:30616"/>
    </ligand>
</feature>
<keyword evidence="7 12" id="KW-0067">ATP-binding</keyword>
<keyword evidence="6" id="KW-0418">Kinase</keyword>
<comment type="similarity">
    <text evidence="2">Belongs to the protein kinase superfamily. CMGC Ser/Thr protein kinase family. MAP kinase subfamily.</text>
</comment>
<sequence>MTVVSFAPYSWFEEWKDEKVKNRGADYKEIKAGIINTVLEVVTQIFPKIKDRIEYMDAGTPITNQHYLAAPKGENYGADHCTSRFTADVCATIRPQTPIKNLFLTGQDLCSCGFAGAIAGALACGSVVLNRNLFIDVDVLRKKLNHANSKKVQFKISKRNMDEATLNYEILAEIGAGAYGTVYKARDLVDKQRLVAVKKLKISAEQHLGIPNLMIREVALLRKTGLFDHPNVVKLLDVSASLRKTGLDLMLVFEYIDQDLSSFLSTVSEDGLERDKIKDVMRQLLNGLDFLHTNMIIHRDLKPSNVLLSSRGKVKIADFGMARIYTQSIALTPCVVTLWYRAPEVLLLSNYMSSVDIWSAGCIFAELFLLKPLFQGYTEVQQLQRIFEVIELPGEEDWPEESPICYNPAWATRDATSQLLPNLTVEENNLLIQCLAFHPTQRISAFGALDHPFLSGP</sequence>
<dbReference type="Gene3D" id="3.30.200.20">
    <property type="entry name" value="Phosphorylase Kinase, domain 1"/>
    <property type="match status" value="1"/>
</dbReference>
<evidence type="ECO:0000256" key="13">
    <source>
        <dbReference type="RuleBase" id="RU000304"/>
    </source>
</evidence>
<dbReference type="GO" id="GO:0004693">
    <property type="term" value="F:cyclin-dependent protein serine/threonine kinase activity"/>
    <property type="evidence" value="ECO:0007669"/>
    <property type="project" value="UniProtKB-EC"/>
</dbReference>
<dbReference type="GO" id="GO:0010389">
    <property type="term" value="P:regulation of G2/M transition of mitotic cell cycle"/>
    <property type="evidence" value="ECO:0007669"/>
    <property type="project" value="TreeGrafter"/>
</dbReference>
<evidence type="ECO:0000256" key="3">
    <source>
        <dbReference type="ARBA" id="ARBA00022527"/>
    </source>
</evidence>
<evidence type="ECO:0000256" key="2">
    <source>
        <dbReference type="ARBA" id="ARBA00008832"/>
    </source>
</evidence>
<keyword evidence="16" id="KW-1185">Reference proteome</keyword>
<evidence type="ECO:0000256" key="10">
    <source>
        <dbReference type="ARBA" id="ARBA00048312"/>
    </source>
</evidence>
<dbReference type="InterPro" id="IPR000719">
    <property type="entry name" value="Prot_kinase_dom"/>
</dbReference>
<comment type="caution">
    <text evidence="15">The sequence shown here is derived from an EMBL/GenBank/DDBJ whole genome shotgun (WGS) entry which is preliminary data.</text>
</comment>
<dbReference type="GO" id="GO:0030332">
    <property type="term" value="F:cyclin binding"/>
    <property type="evidence" value="ECO:0007669"/>
    <property type="project" value="TreeGrafter"/>
</dbReference>
<dbReference type="InterPro" id="IPR050108">
    <property type="entry name" value="CDK"/>
</dbReference>
<dbReference type="SUPFAM" id="SSF56112">
    <property type="entry name" value="Protein kinase-like (PK-like)"/>
    <property type="match status" value="1"/>
</dbReference>
<comment type="catalytic activity">
    <reaction evidence="10">
        <text>L-seryl-[protein] + ATP = O-phospho-L-seryl-[protein] + ADP + H(+)</text>
        <dbReference type="Rhea" id="RHEA:17989"/>
        <dbReference type="Rhea" id="RHEA-COMP:9863"/>
        <dbReference type="Rhea" id="RHEA-COMP:11604"/>
        <dbReference type="ChEBI" id="CHEBI:15378"/>
        <dbReference type="ChEBI" id="CHEBI:29999"/>
        <dbReference type="ChEBI" id="CHEBI:30616"/>
        <dbReference type="ChEBI" id="CHEBI:83421"/>
        <dbReference type="ChEBI" id="CHEBI:456216"/>
        <dbReference type="EC" id="2.7.11.24"/>
    </reaction>
</comment>
<dbReference type="GO" id="GO:0000082">
    <property type="term" value="P:G1/S transition of mitotic cell cycle"/>
    <property type="evidence" value="ECO:0007669"/>
    <property type="project" value="TreeGrafter"/>
</dbReference>
<dbReference type="InterPro" id="IPR008271">
    <property type="entry name" value="Ser/Thr_kinase_AS"/>
</dbReference>
<dbReference type="InterPro" id="IPR017441">
    <property type="entry name" value="Protein_kinase_ATP_BS"/>
</dbReference>
<dbReference type="PANTHER" id="PTHR24056:SF164">
    <property type="entry name" value="CYCLIN-DEPENDENT KINASE 21"/>
    <property type="match status" value="1"/>
</dbReference>
<dbReference type="GO" id="GO:0005634">
    <property type="term" value="C:nucleus"/>
    <property type="evidence" value="ECO:0007669"/>
    <property type="project" value="TreeGrafter"/>
</dbReference>
<evidence type="ECO:0000256" key="5">
    <source>
        <dbReference type="ARBA" id="ARBA00022741"/>
    </source>
</evidence>
<accession>A0A8T0AWI2</accession>
<comment type="similarity">
    <text evidence="1">Belongs to the protein kinase superfamily. CMGC Ser/Thr protein kinase family. CDC2/CDKX subfamily.</text>
</comment>
<evidence type="ECO:0000256" key="4">
    <source>
        <dbReference type="ARBA" id="ARBA00022679"/>
    </source>
</evidence>
<dbReference type="FunFam" id="1.10.510.10:FF:000624">
    <property type="entry name" value="Mitogen-activated protein kinase"/>
    <property type="match status" value="1"/>
</dbReference>
<dbReference type="GO" id="GO:0005737">
    <property type="term" value="C:cytoplasm"/>
    <property type="evidence" value="ECO:0007669"/>
    <property type="project" value="TreeGrafter"/>
</dbReference>
<keyword evidence="3 13" id="KW-0723">Serine/threonine-protein kinase</keyword>
<dbReference type="Gene3D" id="1.10.510.10">
    <property type="entry name" value="Transferase(Phosphotransferase) domain 1"/>
    <property type="match status" value="1"/>
</dbReference>
<dbReference type="InterPro" id="IPR011009">
    <property type="entry name" value="Kinase-like_dom_sf"/>
</dbReference>
<dbReference type="PROSITE" id="PS00108">
    <property type="entry name" value="PROTEIN_KINASE_ST"/>
    <property type="match status" value="1"/>
</dbReference>
<dbReference type="PROSITE" id="PS50011">
    <property type="entry name" value="PROTEIN_KINASE_DOM"/>
    <property type="match status" value="1"/>
</dbReference>